<dbReference type="GO" id="GO:0000045">
    <property type="term" value="P:autophagosome assembly"/>
    <property type="evidence" value="ECO:0007669"/>
    <property type="project" value="TreeGrafter"/>
</dbReference>
<dbReference type="GO" id="GO:0061651">
    <property type="term" value="F:Atg12 conjugating enzyme activity"/>
    <property type="evidence" value="ECO:0007669"/>
    <property type="project" value="TreeGrafter"/>
</dbReference>
<evidence type="ECO:0000256" key="7">
    <source>
        <dbReference type="ARBA" id="ARBA00029833"/>
    </source>
</evidence>
<dbReference type="Proteomes" id="UP000784919">
    <property type="component" value="Unassembled WGS sequence"/>
</dbReference>
<evidence type="ECO:0000313" key="12">
    <source>
        <dbReference type="Proteomes" id="UP000784919"/>
    </source>
</evidence>
<dbReference type="Gene3D" id="3.30.1460.50">
    <property type="match status" value="1"/>
</dbReference>
<keyword evidence="3" id="KW-0808">Transferase</keyword>
<keyword evidence="11" id="KW-1185">Reference proteome</keyword>
<evidence type="ECO:0000313" key="11">
    <source>
        <dbReference type="Proteomes" id="UP000742024"/>
    </source>
</evidence>
<keyword evidence="5" id="KW-0653">Protein transport</keyword>
<evidence type="ECO:0000256" key="2">
    <source>
        <dbReference type="ARBA" id="ARBA00021099"/>
    </source>
</evidence>
<evidence type="ECO:0000256" key="6">
    <source>
        <dbReference type="ARBA" id="ARBA00023006"/>
    </source>
</evidence>
<evidence type="ECO:0000256" key="8">
    <source>
        <dbReference type="SAM" id="Phobius"/>
    </source>
</evidence>
<evidence type="ECO:0000256" key="4">
    <source>
        <dbReference type="ARBA" id="ARBA00022786"/>
    </source>
</evidence>
<dbReference type="PANTHER" id="PTHR14957">
    <property type="entry name" value="UBIQUITIN-LIKE-CONJUGATING ENZYME ATG10"/>
    <property type="match status" value="1"/>
</dbReference>
<evidence type="ECO:0000256" key="5">
    <source>
        <dbReference type="ARBA" id="ARBA00022927"/>
    </source>
</evidence>
<keyword evidence="6" id="KW-0072">Autophagy</keyword>
<feature type="transmembrane region" description="Helical" evidence="8">
    <location>
        <begin position="212"/>
        <end position="229"/>
    </location>
</feature>
<keyword evidence="8" id="KW-1133">Transmembrane helix</keyword>
<dbReference type="EMBL" id="SRPS01000240">
    <property type="protein sequence ID" value="KAG5961842.1"/>
    <property type="molecule type" value="Genomic_DNA"/>
</dbReference>
<gene>
    <name evidence="10" type="primary">ATG10</name>
    <name evidence="10" type="ORF">E4U56_003717</name>
    <name evidence="9" type="ORF">E4U57_006456</name>
</gene>
<reference evidence="10 11" key="1">
    <citation type="journal article" date="2020" name="bioRxiv">
        <title>Whole genome comparisons of ergot fungi reveals the divergence and evolution of species within the genus Claviceps are the result of varying mechanisms driving genome evolution and host range expansion.</title>
        <authorList>
            <person name="Wyka S.A."/>
            <person name="Mondo S.J."/>
            <person name="Liu M."/>
            <person name="Dettman J."/>
            <person name="Nalam V."/>
            <person name="Broders K.D."/>
        </authorList>
    </citation>
    <scope>NUCLEOTIDE SEQUENCE</scope>
    <source>
        <strain evidence="10">CCC 1102</strain>
        <strain evidence="9 11">LM583</strain>
    </source>
</reference>
<evidence type="ECO:0000256" key="1">
    <source>
        <dbReference type="ARBA" id="ARBA00005696"/>
    </source>
</evidence>
<dbReference type="OrthoDB" id="4089664at2759"/>
<dbReference type="GO" id="GO:0015031">
    <property type="term" value="P:protein transport"/>
    <property type="evidence" value="ECO:0007669"/>
    <property type="project" value="UniProtKB-KW"/>
</dbReference>
<sequence length="235" mass="26573">MSIQQYPFLTADEFAEACHHLDSKYCRATLGPLRKHWKLRVRTALDVASFFVDGGCSTYVQIIRPLERRDDVDLDLTKWSISERSLQDETAGSEDGDMIDAEEADNAVLMTNYQRPHDTEFVVYEIHLHPTYRVPCLWFSIHGLPQHEPAFNIDTVFRLLVPDEYKEGLRGMGGIGGISADHHPLTGLPSFFIHPCLLGEAMSNFSCNSKDYLMVWLGLVGGCVGLWIPKEMAIQ</sequence>
<dbReference type="GO" id="GO:0000422">
    <property type="term" value="P:autophagy of mitochondrion"/>
    <property type="evidence" value="ECO:0007669"/>
    <property type="project" value="TreeGrafter"/>
</dbReference>
<proteinExistence type="inferred from homology"/>
<evidence type="ECO:0000313" key="9">
    <source>
        <dbReference type="EMBL" id="KAG5951998.1"/>
    </source>
</evidence>
<comment type="similarity">
    <text evidence="1">Belongs to the ATG10 family.</text>
</comment>
<keyword evidence="5" id="KW-0813">Transport</keyword>
<accession>A0A9P7MP75</accession>
<name>A0A9P7MP75_9HYPO</name>
<keyword evidence="8" id="KW-0812">Transmembrane</keyword>
<dbReference type="PANTHER" id="PTHR14957:SF1">
    <property type="entry name" value="UBIQUITIN-LIKE-CONJUGATING ENZYME ATG10"/>
    <property type="match status" value="1"/>
</dbReference>
<evidence type="ECO:0000313" key="10">
    <source>
        <dbReference type="EMBL" id="KAG5961842.1"/>
    </source>
</evidence>
<dbReference type="GO" id="GO:0005829">
    <property type="term" value="C:cytosol"/>
    <property type="evidence" value="ECO:0007669"/>
    <property type="project" value="TreeGrafter"/>
</dbReference>
<keyword evidence="4" id="KW-0833">Ubl conjugation pathway</keyword>
<organism evidence="10 12">
    <name type="scientific">Claviceps arundinis</name>
    <dbReference type="NCBI Taxonomy" id="1623583"/>
    <lineage>
        <taxon>Eukaryota</taxon>
        <taxon>Fungi</taxon>
        <taxon>Dikarya</taxon>
        <taxon>Ascomycota</taxon>
        <taxon>Pezizomycotina</taxon>
        <taxon>Sordariomycetes</taxon>
        <taxon>Hypocreomycetidae</taxon>
        <taxon>Hypocreales</taxon>
        <taxon>Clavicipitaceae</taxon>
        <taxon>Claviceps</taxon>
    </lineage>
</organism>
<keyword evidence="8" id="KW-0472">Membrane</keyword>
<dbReference type="EMBL" id="SRPR01000562">
    <property type="protein sequence ID" value="KAG5951998.1"/>
    <property type="molecule type" value="Genomic_DNA"/>
</dbReference>
<evidence type="ECO:0000256" key="3">
    <source>
        <dbReference type="ARBA" id="ARBA00022679"/>
    </source>
</evidence>
<dbReference type="Pfam" id="PF03987">
    <property type="entry name" value="Autophagy_act_C"/>
    <property type="match status" value="1"/>
</dbReference>
<protein>
    <recommendedName>
        <fullName evidence="2">Ubiquitin-like-conjugating enzyme ATG10</fullName>
    </recommendedName>
    <alternativeName>
        <fullName evidence="7">Autophagy-related protein 10</fullName>
    </alternativeName>
</protein>
<dbReference type="GO" id="GO:0032446">
    <property type="term" value="P:protein modification by small protein conjugation"/>
    <property type="evidence" value="ECO:0007669"/>
    <property type="project" value="TreeGrafter"/>
</dbReference>
<dbReference type="AlphaFoldDB" id="A0A9P7MP75"/>
<comment type="caution">
    <text evidence="10">The sequence shown here is derived from an EMBL/GenBank/DDBJ whole genome shotgun (WGS) entry which is preliminary data.</text>
</comment>
<dbReference type="InterPro" id="IPR007135">
    <property type="entry name" value="Atg3/Atg10"/>
</dbReference>
<dbReference type="Proteomes" id="UP000742024">
    <property type="component" value="Unassembled WGS sequence"/>
</dbReference>